<keyword evidence="8" id="KW-1185">Reference proteome</keyword>
<feature type="compositionally biased region" description="Basic residues" evidence="5">
    <location>
        <begin position="29"/>
        <end position="39"/>
    </location>
</feature>
<feature type="region of interest" description="Disordered" evidence="5">
    <location>
        <begin position="1"/>
        <end position="53"/>
    </location>
</feature>
<feature type="compositionally biased region" description="Basic and acidic residues" evidence="5">
    <location>
        <begin position="1"/>
        <end position="12"/>
    </location>
</feature>
<dbReference type="InterPro" id="IPR009071">
    <property type="entry name" value="HMG_box_dom"/>
</dbReference>
<dbReference type="SUPFAM" id="SSF47095">
    <property type="entry name" value="HMG-box"/>
    <property type="match status" value="1"/>
</dbReference>
<name>A0A5P1ERA0_ASPOF</name>
<dbReference type="OMA" id="GEMWRTA"/>
<protein>
    <recommendedName>
        <fullName evidence="6">HMG box domain-containing protein</fullName>
    </recommendedName>
</protein>
<dbReference type="Proteomes" id="UP000243459">
    <property type="component" value="Chromosome 5"/>
</dbReference>
<dbReference type="InterPro" id="IPR036910">
    <property type="entry name" value="HMG_box_dom_sf"/>
</dbReference>
<evidence type="ECO:0000313" key="7">
    <source>
        <dbReference type="EMBL" id="ONK68545.1"/>
    </source>
</evidence>
<dbReference type="InterPro" id="IPR031061">
    <property type="entry name" value="HMGB_plant"/>
</dbReference>
<dbReference type="AlphaFoldDB" id="A0A5P1ERA0"/>
<dbReference type="PANTHER" id="PTHR46261:SF12">
    <property type="entry name" value="HIGH MOBILITY GROUP B PROTEIN 14"/>
    <property type="match status" value="1"/>
</dbReference>
<evidence type="ECO:0000259" key="6">
    <source>
        <dbReference type="PROSITE" id="PS50118"/>
    </source>
</evidence>
<dbReference type="OrthoDB" id="1919336at2759"/>
<evidence type="ECO:0000256" key="4">
    <source>
        <dbReference type="PROSITE-ProRule" id="PRU00267"/>
    </source>
</evidence>
<sequence length="134" mass="15536">MKTRSKSRESKASDNSSALAIISGNSNKQPKKPRPRKRPTAADDPKKPKKPPTAFFYYMEDFRKIYQAEHPEVKSMREIGKACGDKWKIMNFEEKVQYYDIATEKRAGYEKALAAYNKRKESGELTEESDDEYK</sequence>
<dbReference type="GO" id="GO:0003677">
    <property type="term" value="F:DNA binding"/>
    <property type="evidence" value="ECO:0007669"/>
    <property type="project" value="UniProtKB-UniRule"/>
</dbReference>
<evidence type="ECO:0000256" key="3">
    <source>
        <dbReference type="ARBA" id="ARBA00023242"/>
    </source>
</evidence>
<dbReference type="Pfam" id="PF00505">
    <property type="entry name" value="HMG_box"/>
    <property type="match status" value="1"/>
</dbReference>
<dbReference type="GO" id="GO:0005634">
    <property type="term" value="C:nucleus"/>
    <property type="evidence" value="ECO:0007669"/>
    <property type="project" value="UniProtKB-SubCell"/>
</dbReference>
<feature type="domain" description="HMG box" evidence="6">
    <location>
        <begin position="48"/>
        <end position="117"/>
    </location>
</feature>
<dbReference type="PANTHER" id="PTHR46261">
    <property type="entry name" value="HIGH MOBILITY GROUP B PROTEIN 4-RELATED"/>
    <property type="match status" value="1"/>
</dbReference>
<dbReference type="Gene3D" id="1.10.30.10">
    <property type="entry name" value="High mobility group box domain"/>
    <property type="match status" value="1"/>
</dbReference>
<feature type="compositionally biased region" description="Polar residues" evidence="5">
    <location>
        <begin position="13"/>
        <end position="28"/>
    </location>
</feature>
<accession>A0A5P1ERA0</accession>
<comment type="subcellular location">
    <subcellularLocation>
        <location evidence="1">Nucleus</location>
    </subcellularLocation>
</comment>
<proteinExistence type="predicted"/>
<evidence type="ECO:0000256" key="1">
    <source>
        <dbReference type="ARBA" id="ARBA00004123"/>
    </source>
</evidence>
<feature type="DNA-binding region" description="HMG box" evidence="4">
    <location>
        <begin position="48"/>
        <end position="117"/>
    </location>
</feature>
<dbReference type="EMBL" id="CM007385">
    <property type="protein sequence ID" value="ONK68545.1"/>
    <property type="molecule type" value="Genomic_DNA"/>
</dbReference>
<gene>
    <name evidence="7" type="ORF">A4U43_C05F13080</name>
</gene>
<evidence type="ECO:0000256" key="2">
    <source>
        <dbReference type="ARBA" id="ARBA00023125"/>
    </source>
</evidence>
<dbReference type="SMART" id="SM00398">
    <property type="entry name" value="HMG"/>
    <property type="match status" value="1"/>
</dbReference>
<evidence type="ECO:0000256" key="5">
    <source>
        <dbReference type="SAM" id="MobiDB-lite"/>
    </source>
</evidence>
<organism evidence="7 8">
    <name type="scientific">Asparagus officinalis</name>
    <name type="common">Garden asparagus</name>
    <dbReference type="NCBI Taxonomy" id="4686"/>
    <lineage>
        <taxon>Eukaryota</taxon>
        <taxon>Viridiplantae</taxon>
        <taxon>Streptophyta</taxon>
        <taxon>Embryophyta</taxon>
        <taxon>Tracheophyta</taxon>
        <taxon>Spermatophyta</taxon>
        <taxon>Magnoliopsida</taxon>
        <taxon>Liliopsida</taxon>
        <taxon>Asparagales</taxon>
        <taxon>Asparagaceae</taxon>
        <taxon>Asparagoideae</taxon>
        <taxon>Asparagus</taxon>
    </lineage>
</organism>
<dbReference type="Gramene" id="ONK68545">
    <property type="protein sequence ID" value="ONK68545"/>
    <property type="gene ID" value="A4U43_C05F13080"/>
</dbReference>
<evidence type="ECO:0000313" key="8">
    <source>
        <dbReference type="Proteomes" id="UP000243459"/>
    </source>
</evidence>
<keyword evidence="2 4" id="KW-0238">DNA-binding</keyword>
<keyword evidence="3 4" id="KW-0539">Nucleus</keyword>
<reference evidence="8" key="1">
    <citation type="journal article" date="2017" name="Nat. Commun.">
        <title>The asparagus genome sheds light on the origin and evolution of a young Y chromosome.</title>
        <authorList>
            <person name="Harkess A."/>
            <person name="Zhou J."/>
            <person name="Xu C."/>
            <person name="Bowers J.E."/>
            <person name="Van der Hulst R."/>
            <person name="Ayyampalayam S."/>
            <person name="Mercati F."/>
            <person name="Riccardi P."/>
            <person name="McKain M.R."/>
            <person name="Kakrana A."/>
            <person name="Tang H."/>
            <person name="Ray J."/>
            <person name="Groenendijk J."/>
            <person name="Arikit S."/>
            <person name="Mathioni S.M."/>
            <person name="Nakano M."/>
            <person name="Shan H."/>
            <person name="Telgmann-Rauber A."/>
            <person name="Kanno A."/>
            <person name="Yue Z."/>
            <person name="Chen H."/>
            <person name="Li W."/>
            <person name="Chen Y."/>
            <person name="Xu X."/>
            <person name="Zhang Y."/>
            <person name="Luo S."/>
            <person name="Chen H."/>
            <person name="Gao J."/>
            <person name="Mao Z."/>
            <person name="Pires J.C."/>
            <person name="Luo M."/>
            <person name="Kudrna D."/>
            <person name="Wing R.A."/>
            <person name="Meyers B.C."/>
            <person name="Yi K."/>
            <person name="Kong H."/>
            <person name="Lavrijsen P."/>
            <person name="Sunseri F."/>
            <person name="Falavigna A."/>
            <person name="Ye Y."/>
            <person name="Leebens-Mack J.H."/>
            <person name="Chen G."/>
        </authorList>
    </citation>
    <scope>NUCLEOTIDE SEQUENCE [LARGE SCALE GENOMIC DNA]</scope>
    <source>
        <strain evidence="8">cv. DH0086</strain>
    </source>
</reference>
<dbReference type="PROSITE" id="PS50118">
    <property type="entry name" value="HMG_BOX_2"/>
    <property type="match status" value="1"/>
</dbReference>